<evidence type="ECO:0000256" key="4">
    <source>
        <dbReference type="ARBA" id="ARBA00022927"/>
    </source>
</evidence>
<evidence type="ECO:0000256" key="1">
    <source>
        <dbReference type="ARBA" id="ARBA00004167"/>
    </source>
</evidence>
<evidence type="ECO:0000313" key="10">
    <source>
        <dbReference type="EMBL" id="AGH24185.1"/>
    </source>
</evidence>
<dbReference type="Pfam" id="PF02416">
    <property type="entry name" value="TatA_B_E"/>
    <property type="match status" value="1"/>
</dbReference>
<keyword evidence="3" id="KW-0812">Transmembrane</keyword>
<dbReference type="Gene3D" id="1.20.5.3310">
    <property type="match status" value="1"/>
</dbReference>
<protein>
    <submittedName>
        <fullName evidence="10">Sec-independent protein translocase component tatA/E</fullName>
    </submittedName>
</protein>
<evidence type="ECO:0000256" key="8">
    <source>
        <dbReference type="SAM" id="MobiDB-lite"/>
    </source>
</evidence>
<gene>
    <name evidence="10" type="primary">tatA</name>
</gene>
<feature type="compositionally biased region" description="Basic and acidic residues" evidence="8">
    <location>
        <begin position="73"/>
        <end position="84"/>
    </location>
</feature>
<keyword evidence="5" id="KW-1133">Transmembrane helix</keyword>
<feature type="region of interest" description="Disordered" evidence="8">
    <location>
        <begin position="42"/>
        <end position="84"/>
    </location>
</feature>
<dbReference type="EMBL" id="KC353355">
    <property type="protein sequence ID" value="AGH24185.1"/>
    <property type="molecule type" value="Genomic_DNA"/>
</dbReference>
<proteinExistence type="predicted"/>
<keyword evidence="7" id="KW-0472">Membrane</keyword>
<keyword evidence="4" id="KW-0653">Protein transport</keyword>
<reference evidence="10" key="1">
    <citation type="journal article" date="2004" name="RNA">
        <title>Mitochondrial 3' tRNA editing in the jakobid Seculamonas ecuadoriensis: a novel mechanism and implications for tRNA processing.</title>
        <authorList>
            <person name="Leigh J."/>
            <person name="Lang B.F."/>
        </authorList>
    </citation>
    <scope>NUCLEOTIDE SEQUENCE</scope>
    <source>
        <strain evidence="10">ATCC 50422</strain>
    </source>
</reference>
<dbReference type="RefSeq" id="YP_007890691.1">
    <property type="nucleotide sequence ID" value="NC_021127.1"/>
</dbReference>
<sequence length="84" mass="9565">MSIGLGQLLVIVLVAFFLFGKFPTLKEDLTKGIKAIQDFIQDSTKESSQETKTMTTLQDEKKKETTGHFQKTLKQETQDDLKKK</sequence>
<evidence type="ECO:0000256" key="7">
    <source>
        <dbReference type="ARBA" id="ARBA00023136"/>
    </source>
</evidence>
<evidence type="ECO:0000256" key="6">
    <source>
        <dbReference type="ARBA" id="ARBA00023010"/>
    </source>
</evidence>
<accession>M4QDD8</accession>
<evidence type="ECO:0000256" key="5">
    <source>
        <dbReference type="ARBA" id="ARBA00022989"/>
    </source>
</evidence>
<feature type="chain" id="PRO_5004056740" evidence="9">
    <location>
        <begin position="21"/>
        <end position="84"/>
    </location>
</feature>
<evidence type="ECO:0000256" key="9">
    <source>
        <dbReference type="SAM" id="SignalP"/>
    </source>
</evidence>
<evidence type="ECO:0000256" key="2">
    <source>
        <dbReference type="ARBA" id="ARBA00022448"/>
    </source>
</evidence>
<dbReference type="AlphaFoldDB" id="M4QDD8"/>
<feature type="signal peptide" evidence="9">
    <location>
        <begin position="1"/>
        <end position="20"/>
    </location>
</feature>
<keyword evidence="6" id="KW-0811">Translocation</keyword>
<dbReference type="GeneID" id="15333123"/>
<keyword evidence="10" id="KW-0496">Mitochondrion</keyword>
<geneLocation type="mitochondrion" evidence="10"/>
<dbReference type="InterPro" id="IPR003369">
    <property type="entry name" value="TatA/B/E"/>
</dbReference>
<name>M4QDD8_JAKLI</name>
<organism evidence="10">
    <name type="scientific">Jakoba libera</name>
    <name type="common">Flagellate</name>
    <name type="synonym">Cryptobia libera</name>
    <dbReference type="NCBI Taxonomy" id="143017"/>
    <lineage>
        <taxon>Eukaryota</taxon>
        <taxon>Discoba</taxon>
        <taxon>Jakobida</taxon>
        <taxon>Histionina</taxon>
        <taxon>Jakobidae</taxon>
        <taxon>Jakoba</taxon>
    </lineage>
</organism>
<evidence type="ECO:0000256" key="3">
    <source>
        <dbReference type="ARBA" id="ARBA00022692"/>
    </source>
</evidence>
<comment type="subcellular location">
    <subcellularLocation>
        <location evidence="1">Membrane</location>
        <topology evidence="1">Single-pass membrane protein</topology>
    </subcellularLocation>
</comment>
<keyword evidence="2" id="KW-0813">Transport</keyword>
<reference evidence="10" key="3">
    <citation type="journal article" date="2013" name="Genome Biol. Evol.">
        <title>Strikingly bacteria-like and gene-rich mitochondrial genomes throughout jakobid protists.</title>
        <authorList>
            <person name="Burger G."/>
            <person name="Gray M.W."/>
            <person name="Forget L."/>
            <person name="Lang B.F."/>
        </authorList>
    </citation>
    <scope>NUCLEOTIDE SEQUENCE</scope>
    <source>
        <strain evidence="10">ATCC 50422</strain>
    </source>
</reference>
<reference evidence="10" key="2">
    <citation type="journal article" date="2006" name="RNA">
        <title>Hybrid E. coli--Mitochondrial ribonuclease P RNAs are catalytically active.</title>
        <authorList>
            <person name="Seif E."/>
            <person name="Cadieux A."/>
            <person name="Lang B.F."/>
        </authorList>
    </citation>
    <scope>NUCLEOTIDE SEQUENCE</scope>
    <source>
        <strain evidence="10">ATCC 50422</strain>
    </source>
</reference>
<keyword evidence="9" id="KW-0732">Signal</keyword>